<keyword evidence="1" id="KW-0472">Membrane</keyword>
<accession>A0A2U1KBJ2</accession>
<evidence type="ECO:0000313" key="2">
    <source>
        <dbReference type="EMBL" id="PWA34114.1"/>
    </source>
</evidence>
<comment type="caution">
    <text evidence="2">The sequence shown here is derived from an EMBL/GenBank/DDBJ whole genome shotgun (WGS) entry which is preliminary data.</text>
</comment>
<keyword evidence="3" id="KW-1185">Reference proteome</keyword>
<keyword evidence="1" id="KW-0812">Transmembrane</keyword>
<reference evidence="2 3" key="1">
    <citation type="journal article" date="2018" name="Mol. Plant">
        <title>The genome of Artemisia annua provides insight into the evolution of Asteraceae family and artemisinin biosynthesis.</title>
        <authorList>
            <person name="Shen Q."/>
            <person name="Zhang L."/>
            <person name="Liao Z."/>
            <person name="Wang S."/>
            <person name="Yan T."/>
            <person name="Shi P."/>
            <person name="Liu M."/>
            <person name="Fu X."/>
            <person name="Pan Q."/>
            <person name="Wang Y."/>
            <person name="Lv Z."/>
            <person name="Lu X."/>
            <person name="Zhang F."/>
            <person name="Jiang W."/>
            <person name="Ma Y."/>
            <person name="Chen M."/>
            <person name="Hao X."/>
            <person name="Li L."/>
            <person name="Tang Y."/>
            <person name="Lv G."/>
            <person name="Zhou Y."/>
            <person name="Sun X."/>
            <person name="Brodelius P.E."/>
            <person name="Rose J.K.C."/>
            <person name="Tang K."/>
        </authorList>
    </citation>
    <scope>NUCLEOTIDE SEQUENCE [LARGE SCALE GENOMIC DNA]</scope>
    <source>
        <strain evidence="3">cv. Huhao1</strain>
        <tissue evidence="2">Leaf</tissue>
    </source>
</reference>
<dbReference type="PANTHER" id="PTHR33919">
    <property type="entry name" value="OS09G0127700 PROTEIN"/>
    <property type="match status" value="1"/>
</dbReference>
<proteinExistence type="predicted"/>
<name>A0A2U1KBJ2_ARTAN</name>
<dbReference type="OrthoDB" id="2013913at2759"/>
<dbReference type="EMBL" id="PKPP01023762">
    <property type="protein sequence ID" value="PWA34114.1"/>
    <property type="molecule type" value="Genomic_DNA"/>
</dbReference>
<protein>
    <submittedName>
        <fullName evidence="2">Uncharacterized protein</fullName>
    </submittedName>
</protein>
<evidence type="ECO:0000313" key="3">
    <source>
        <dbReference type="Proteomes" id="UP000245207"/>
    </source>
</evidence>
<evidence type="ECO:0000256" key="1">
    <source>
        <dbReference type="SAM" id="Phobius"/>
    </source>
</evidence>
<keyword evidence="1" id="KW-1133">Transmembrane helix</keyword>
<organism evidence="2 3">
    <name type="scientific">Artemisia annua</name>
    <name type="common">Sweet wormwood</name>
    <dbReference type="NCBI Taxonomy" id="35608"/>
    <lineage>
        <taxon>Eukaryota</taxon>
        <taxon>Viridiplantae</taxon>
        <taxon>Streptophyta</taxon>
        <taxon>Embryophyta</taxon>
        <taxon>Tracheophyta</taxon>
        <taxon>Spermatophyta</taxon>
        <taxon>Magnoliopsida</taxon>
        <taxon>eudicotyledons</taxon>
        <taxon>Gunneridae</taxon>
        <taxon>Pentapetalae</taxon>
        <taxon>asterids</taxon>
        <taxon>campanulids</taxon>
        <taxon>Asterales</taxon>
        <taxon>Asteraceae</taxon>
        <taxon>Asteroideae</taxon>
        <taxon>Anthemideae</taxon>
        <taxon>Artemisiinae</taxon>
        <taxon>Artemisia</taxon>
    </lineage>
</organism>
<dbReference type="AlphaFoldDB" id="A0A2U1KBJ2"/>
<feature type="transmembrane region" description="Helical" evidence="1">
    <location>
        <begin position="67"/>
        <end position="88"/>
    </location>
</feature>
<gene>
    <name evidence="2" type="ORF">CTI12_AA622260</name>
</gene>
<dbReference type="PANTHER" id="PTHR33919:SF11">
    <property type="entry name" value="EXPRESSED PROTEIN"/>
    <property type="match status" value="1"/>
</dbReference>
<sequence length="145" mass="16471">MALRASNLVKSMMLRARGTTTFATSTSPKMKAYAPAADHGYAQQDPKSNKGLANFLEKVSKAVKGDFLCLLYISLGMIALVGQLWSVYCNQHQRKKSSQMYPLEKSNKETLPELVEQMRWQKPPPTNDFIKKSFFREELRHVQDG</sequence>
<dbReference type="Proteomes" id="UP000245207">
    <property type="component" value="Unassembled WGS sequence"/>
</dbReference>